<dbReference type="Gene3D" id="1.20.1720.10">
    <property type="entry name" value="Multidrug resistance protein D"/>
    <property type="match status" value="1"/>
</dbReference>
<feature type="region of interest" description="Disordered" evidence="7">
    <location>
        <begin position="410"/>
        <end position="438"/>
    </location>
</feature>
<dbReference type="EMBL" id="PYAX01000021">
    <property type="protein sequence ID" value="PSL51427.1"/>
    <property type="molecule type" value="Genomic_DNA"/>
</dbReference>
<dbReference type="PRINTS" id="PR01035">
    <property type="entry name" value="TCRTETA"/>
</dbReference>
<keyword evidence="11" id="KW-1185">Reference proteome</keyword>
<feature type="transmembrane region" description="Helical" evidence="8">
    <location>
        <begin position="82"/>
        <end position="107"/>
    </location>
</feature>
<dbReference type="PANTHER" id="PTHR42718">
    <property type="entry name" value="MAJOR FACILITATOR SUPERFAMILY MULTIDRUG TRANSPORTER MFSC"/>
    <property type="match status" value="1"/>
</dbReference>
<feature type="transmembrane region" description="Helical" evidence="8">
    <location>
        <begin position="18"/>
        <end position="39"/>
    </location>
</feature>
<comment type="subcellular location">
    <subcellularLocation>
        <location evidence="1">Cell membrane</location>
        <topology evidence="1">Multi-pass membrane protein</topology>
    </subcellularLocation>
</comment>
<dbReference type="GO" id="GO:0005886">
    <property type="term" value="C:plasma membrane"/>
    <property type="evidence" value="ECO:0007669"/>
    <property type="project" value="UniProtKB-SubCell"/>
</dbReference>
<dbReference type="InterPro" id="IPR005828">
    <property type="entry name" value="MFS_sugar_transport-like"/>
</dbReference>
<dbReference type="PROSITE" id="PS50850">
    <property type="entry name" value="MFS"/>
    <property type="match status" value="1"/>
</dbReference>
<evidence type="ECO:0000313" key="11">
    <source>
        <dbReference type="Proteomes" id="UP000241118"/>
    </source>
</evidence>
<reference evidence="10 11" key="1">
    <citation type="submission" date="2018-03" db="EMBL/GenBank/DDBJ databases">
        <title>Genomic Encyclopedia of Type Strains, Phase III (KMG-III): the genomes of soil and plant-associated and newly described type strains.</title>
        <authorList>
            <person name="Whitman W."/>
        </authorList>
    </citation>
    <scope>NUCLEOTIDE SEQUENCE [LARGE SCALE GENOMIC DNA]</scope>
    <source>
        <strain evidence="10 11">CGMCC 4.7097</strain>
    </source>
</reference>
<dbReference type="RefSeq" id="WP_106619923.1">
    <property type="nucleotide sequence ID" value="NZ_PYAX01000021.1"/>
</dbReference>
<organism evidence="10 11">
    <name type="scientific">Saccharothrix carnea</name>
    <dbReference type="NCBI Taxonomy" id="1280637"/>
    <lineage>
        <taxon>Bacteria</taxon>
        <taxon>Bacillati</taxon>
        <taxon>Actinomycetota</taxon>
        <taxon>Actinomycetes</taxon>
        <taxon>Pseudonocardiales</taxon>
        <taxon>Pseudonocardiaceae</taxon>
        <taxon>Saccharothrix</taxon>
    </lineage>
</organism>
<feature type="transmembrane region" description="Helical" evidence="8">
    <location>
        <begin position="218"/>
        <end position="240"/>
    </location>
</feature>
<dbReference type="InterPro" id="IPR011701">
    <property type="entry name" value="MFS"/>
</dbReference>
<evidence type="ECO:0000256" key="1">
    <source>
        <dbReference type="ARBA" id="ARBA00004651"/>
    </source>
</evidence>
<feature type="transmembrane region" description="Helical" evidence="8">
    <location>
        <begin position="51"/>
        <end position="70"/>
    </location>
</feature>
<dbReference type="InterPro" id="IPR001958">
    <property type="entry name" value="Tet-R_TetA/multi-R_MdtG-like"/>
</dbReference>
<feature type="domain" description="Major facilitator superfamily (MFS) profile" evidence="9">
    <location>
        <begin position="17"/>
        <end position="399"/>
    </location>
</feature>
<evidence type="ECO:0000256" key="2">
    <source>
        <dbReference type="ARBA" id="ARBA00007520"/>
    </source>
</evidence>
<dbReference type="CDD" id="cd17325">
    <property type="entry name" value="MFS_MdtG_SLC18_like"/>
    <property type="match status" value="1"/>
</dbReference>
<sequence>MLGTGSDLKAKPRLPGEVWVLVVASFIIALGFGIVAPVLPAYAKSFDVGTFAVSAVVSSFALVRLLFAPMSGRLVNRFGETWVYIVGILIVAVGTGACGFATAYWQLIVFRSFAGIGSTMFTVAAVGLLIRITPAPMRGRASGLWATGFLLGNIGGPIVGAALVEISIQVPFVTYAVALVVAALVVWWFLRRSTLAAALDKSVEQEAMSVRAAVRLSAYRATLASAFANGWAVFGIRISLVPLFVVEALHSTPAIAGISLSVFAAGNAAVLMISGKLSDSIGRKPVAIAGLAVSAVGTVWLGFSVGVPMFMVASLVAGIGAGLLNPPQNAVVADVIGTKAKGGPVLAAFQMVADCGAIVGPLLAGVLVDQFSYQAAFTLTGAMAAVALVFWLFSPETLPRAEETHVASDVAGESGCLDEGPEVPVGERVAGRPRQPDA</sequence>
<dbReference type="PANTHER" id="PTHR42718:SF9">
    <property type="entry name" value="MAJOR FACILITATOR SUPERFAMILY MULTIDRUG TRANSPORTER MFSC"/>
    <property type="match status" value="1"/>
</dbReference>
<evidence type="ECO:0000256" key="4">
    <source>
        <dbReference type="ARBA" id="ARBA00022692"/>
    </source>
</evidence>
<dbReference type="AlphaFoldDB" id="A0A2P8HYX4"/>
<protein>
    <submittedName>
        <fullName evidence="10">Putative MFS family arabinose efflux permease</fullName>
    </submittedName>
</protein>
<accession>A0A2P8HYX4</accession>
<keyword evidence="4 8" id="KW-0812">Transmembrane</keyword>
<comment type="similarity">
    <text evidence="2">Belongs to the major facilitator superfamily. TCR/Tet family.</text>
</comment>
<dbReference type="SUPFAM" id="SSF103473">
    <property type="entry name" value="MFS general substrate transporter"/>
    <property type="match status" value="1"/>
</dbReference>
<dbReference type="PROSITE" id="PS00216">
    <property type="entry name" value="SUGAR_TRANSPORT_1"/>
    <property type="match status" value="1"/>
</dbReference>
<comment type="caution">
    <text evidence="10">The sequence shown here is derived from an EMBL/GenBank/DDBJ whole genome shotgun (WGS) entry which is preliminary data.</text>
</comment>
<keyword evidence="3" id="KW-0813">Transport</keyword>
<dbReference type="Proteomes" id="UP000241118">
    <property type="component" value="Unassembled WGS sequence"/>
</dbReference>
<evidence type="ECO:0000256" key="3">
    <source>
        <dbReference type="ARBA" id="ARBA00022448"/>
    </source>
</evidence>
<evidence type="ECO:0000259" key="9">
    <source>
        <dbReference type="PROSITE" id="PS50850"/>
    </source>
</evidence>
<dbReference type="Pfam" id="PF07690">
    <property type="entry name" value="MFS_1"/>
    <property type="match status" value="1"/>
</dbReference>
<feature type="transmembrane region" description="Helical" evidence="8">
    <location>
        <begin position="113"/>
        <end position="132"/>
    </location>
</feature>
<feature type="transmembrane region" description="Helical" evidence="8">
    <location>
        <begin position="345"/>
        <end position="367"/>
    </location>
</feature>
<dbReference type="InterPro" id="IPR036259">
    <property type="entry name" value="MFS_trans_sf"/>
</dbReference>
<evidence type="ECO:0000256" key="6">
    <source>
        <dbReference type="ARBA" id="ARBA00023136"/>
    </source>
</evidence>
<feature type="transmembrane region" description="Helical" evidence="8">
    <location>
        <begin position="170"/>
        <end position="190"/>
    </location>
</feature>
<dbReference type="InterPro" id="IPR020846">
    <property type="entry name" value="MFS_dom"/>
</dbReference>
<evidence type="ECO:0000256" key="7">
    <source>
        <dbReference type="SAM" id="MobiDB-lite"/>
    </source>
</evidence>
<name>A0A2P8HYX4_SACCR</name>
<dbReference type="GO" id="GO:0022857">
    <property type="term" value="F:transmembrane transporter activity"/>
    <property type="evidence" value="ECO:0007669"/>
    <property type="project" value="InterPro"/>
</dbReference>
<evidence type="ECO:0000256" key="8">
    <source>
        <dbReference type="SAM" id="Phobius"/>
    </source>
</evidence>
<evidence type="ECO:0000256" key="5">
    <source>
        <dbReference type="ARBA" id="ARBA00022989"/>
    </source>
</evidence>
<feature type="transmembrane region" description="Helical" evidence="8">
    <location>
        <begin position="252"/>
        <end position="273"/>
    </location>
</feature>
<feature type="transmembrane region" description="Helical" evidence="8">
    <location>
        <begin position="285"/>
        <end position="303"/>
    </location>
</feature>
<keyword evidence="5 8" id="KW-1133">Transmembrane helix</keyword>
<keyword evidence="6 8" id="KW-0472">Membrane</keyword>
<gene>
    <name evidence="10" type="ORF">B0I31_12157</name>
</gene>
<dbReference type="Gene3D" id="1.20.1250.20">
    <property type="entry name" value="MFS general substrate transporter like domains"/>
    <property type="match status" value="1"/>
</dbReference>
<dbReference type="InterPro" id="IPR005829">
    <property type="entry name" value="Sugar_transporter_CS"/>
</dbReference>
<feature type="transmembrane region" description="Helical" evidence="8">
    <location>
        <begin position="373"/>
        <end position="393"/>
    </location>
</feature>
<dbReference type="Pfam" id="PF00083">
    <property type="entry name" value="Sugar_tr"/>
    <property type="match status" value="1"/>
</dbReference>
<feature type="transmembrane region" description="Helical" evidence="8">
    <location>
        <begin position="144"/>
        <end position="164"/>
    </location>
</feature>
<dbReference type="OrthoDB" id="9793283at2"/>
<proteinExistence type="inferred from homology"/>
<evidence type="ECO:0000313" key="10">
    <source>
        <dbReference type="EMBL" id="PSL51427.1"/>
    </source>
</evidence>